<organism evidence="1 2">
    <name type="scientific">Ancylostoma duodenale</name>
    <dbReference type="NCBI Taxonomy" id="51022"/>
    <lineage>
        <taxon>Eukaryota</taxon>
        <taxon>Metazoa</taxon>
        <taxon>Ecdysozoa</taxon>
        <taxon>Nematoda</taxon>
        <taxon>Chromadorea</taxon>
        <taxon>Rhabditida</taxon>
        <taxon>Rhabditina</taxon>
        <taxon>Rhabditomorpha</taxon>
        <taxon>Strongyloidea</taxon>
        <taxon>Ancylostomatidae</taxon>
        <taxon>Ancylostomatinae</taxon>
        <taxon>Ancylostoma</taxon>
    </lineage>
</organism>
<proteinExistence type="predicted"/>
<dbReference type="InterPro" id="IPR043502">
    <property type="entry name" value="DNA/RNA_pol_sf"/>
</dbReference>
<dbReference type="SUPFAM" id="SSF56672">
    <property type="entry name" value="DNA/RNA polymerases"/>
    <property type="match status" value="1"/>
</dbReference>
<evidence type="ECO:0000313" key="1">
    <source>
        <dbReference type="EMBL" id="KIH66013.1"/>
    </source>
</evidence>
<sequence length="89" mass="9943">MFASGLESCAKSKAHFTIKADAKHVFRETHLVPYAALPGTSKQIDRPVAANVRSPIDDFDWAAPVVVVQKKNRSSQFCTDFSIRQNEQH</sequence>
<protein>
    <submittedName>
        <fullName evidence="1">Uncharacterized protein</fullName>
    </submittedName>
</protein>
<dbReference type="PANTHER" id="PTHR37984">
    <property type="entry name" value="PROTEIN CBG26694"/>
    <property type="match status" value="1"/>
</dbReference>
<dbReference type="Gene3D" id="3.10.10.10">
    <property type="entry name" value="HIV Type 1 Reverse Transcriptase, subunit A, domain 1"/>
    <property type="match status" value="1"/>
</dbReference>
<dbReference type="PANTHER" id="PTHR37984:SF5">
    <property type="entry name" value="PROTEIN NYNRIN-LIKE"/>
    <property type="match status" value="1"/>
</dbReference>
<name>A0A0C2D8G9_9BILA</name>
<dbReference type="Proteomes" id="UP000054047">
    <property type="component" value="Unassembled WGS sequence"/>
</dbReference>
<gene>
    <name evidence="1" type="ORF">ANCDUO_03663</name>
</gene>
<keyword evidence="2" id="KW-1185">Reference proteome</keyword>
<evidence type="ECO:0000313" key="2">
    <source>
        <dbReference type="Proteomes" id="UP000054047"/>
    </source>
</evidence>
<dbReference type="OrthoDB" id="5850509at2759"/>
<dbReference type="AlphaFoldDB" id="A0A0C2D8G9"/>
<dbReference type="InterPro" id="IPR050951">
    <property type="entry name" value="Retrovirus_Pol_polyprotein"/>
</dbReference>
<reference evidence="1 2" key="1">
    <citation type="submission" date="2013-12" db="EMBL/GenBank/DDBJ databases">
        <title>Draft genome of the parsitic nematode Ancylostoma duodenale.</title>
        <authorList>
            <person name="Mitreva M."/>
        </authorList>
    </citation>
    <scope>NUCLEOTIDE SEQUENCE [LARGE SCALE GENOMIC DNA]</scope>
    <source>
        <strain evidence="1 2">Zhejiang</strain>
    </source>
</reference>
<accession>A0A0C2D8G9</accession>
<dbReference type="EMBL" id="KN727302">
    <property type="protein sequence ID" value="KIH66013.1"/>
    <property type="molecule type" value="Genomic_DNA"/>
</dbReference>